<dbReference type="SUPFAM" id="SSF52058">
    <property type="entry name" value="L domain-like"/>
    <property type="match status" value="1"/>
</dbReference>
<evidence type="ECO:0000256" key="1">
    <source>
        <dbReference type="ARBA" id="ARBA00022614"/>
    </source>
</evidence>
<protein>
    <submittedName>
        <fullName evidence="4">Uncharacterized protein</fullName>
    </submittedName>
</protein>
<dbReference type="OrthoDB" id="6066926at2759"/>
<evidence type="ECO:0000313" key="5">
    <source>
        <dbReference type="Proteomes" id="UP000663879"/>
    </source>
</evidence>
<organism evidence="4 5">
    <name type="scientific">Brachionus calyciflorus</name>
    <dbReference type="NCBI Taxonomy" id="104777"/>
    <lineage>
        <taxon>Eukaryota</taxon>
        <taxon>Metazoa</taxon>
        <taxon>Spiralia</taxon>
        <taxon>Gnathifera</taxon>
        <taxon>Rotifera</taxon>
        <taxon>Eurotatoria</taxon>
        <taxon>Monogononta</taxon>
        <taxon>Pseudotrocha</taxon>
        <taxon>Ploima</taxon>
        <taxon>Brachionidae</taxon>
        <taxon>Brachionus</taxon>
    </lineage>
</organism>
<keyword evidence="1" id="KW-0433">Leucine-rich repeat</keyword>
<evidence type="ECO:0000256" key="2">
    <source>
        <dbReference type="ARBA" id="ARBA00022729"/>
    </source>
</evidence>
<sequence>MSFVKKQKIDWCGNVMNEIDIASEKLLLEFSNNENITKSVNTIREVILAEVKEIECFNLSNEMKKYVYFIPVNNIVIDSSFGGYDKIDNLLGNLLILNQDYSHLFKNLKHVMDLRKPETLSIAEVIKKKKKFIFYNVSTFQDRIHSEILGNLIKSKNETNIIIDLSKPLENILESFEFTCQTNENNDCVSELVNVNKVIMLTVNVEQINTITDDFFSIFKNLQKLVLYPISLVVIKEENFSTLKNLTHLIIDKCEFYFDNSEDNNLKTIEKNAFLGLKNLKSLILVNNGIQEINKDMFNGLDNLVTLSIAENCLKIVEKDTFINLKNLQNLNLSQNYIRKLENGCLNGLDELVTIKLKDQYNDQMQIETNVFDSCDKLECLNLYECKIENLNDLIFRHAVSLKVLGISGQNLDDNSSFIHQFTNLKCLVIKKIDAEHCLKFNCFNQLNAIVLGFDRFQSFGKIMYNIKALNIVISIFDIFDSEIFDKFENLEYLGLFFSNVNIFEKLKEKHLEKLKNLKYLKIQLFDCNFSNFTQLQHIFVNKIEFCRQIFESKNFEYKYFYEENDIGTYCDLYAEFKLCESSEVFYKKDLEFSSQSIEFLMDELKFEF</sequence>
<comment type="caution">
    <text evidence="4">The sequence shown here is derived from an EMBL/GenBank/DDBJ whole genome shotgun (WGS) entry which is preliminary data.</text>
</comment>
<dbReference type="InterPro" id="IPR003591">
    <property type="entry name" value="Leu-rich_rpt_typical-subtyp"/>
</dbReference>
<dbReference type="GO" id="GO:0005886">
    <property type="term" value="C:plasma membrane"/>
    <property type="evidence" value="ECO:0007669"/>
    <property type="project" value="TreeGrafter"/>
</dbReference>
<keyword evidence="2" id="KW-0732">Signal</keyword>
<accession>A0A813W5P1</accession>
<dbReference type="Proteomes" id="UP000663879">
    <property type="component" value="Unassembled WGS sequence"/>
</dbReference>
<dbReference type="Gene3D" id="3.80.10.10">
    <property type="entry name" value="Ribonuclease Inhibitor"/>
    <property type="match status" value="2"/>
</dbReference>
<evidence type="ECO:0000256" key="3">
    <source>
        <dbReference type="ARBA" id="ARBA00022737"/>
    </source>
</evidence>
<dbReference type="PROSITE" id="PS51450">
    <property type="entry name" value="LRR"/>
    <property type="match status" value="1"/>
</dbReference>
<dbReference type="EMBL" id="CAJNOC010001281">
    <property type="protein sequence ID" value="CAF0851185.1"/>
    <property type="molecule type" value="Genomic_DNA"/>
</dbReference>
<dbReference type="SMART" id="SM00369">
    <property type="entry name" value="LRR_TYP"/>
    <property type="match status" value="3"/>
</dbReference>
<keyword evidence="5" id="KW-1185">Reference proteome</keyword>
<dbReference type="InterPro" id="IPR050541">
    <property type="entry name" value="LRR_TM_domain-containing"/>
</dbReference>
<reference evidence="4" key="1">
    <citation type="submission" date="2021-02" db="EMBL/GenBank/DDBJ databases">
        <authorList>
            <person name="Nowell W R."/>
        </authorList>
    </citation>
    <scope>NUCLEOTIDE SEQUENCE</scope>
    <source>
        <strain evidence="4">Ploen Becks lab</strain>
    </source>
</reference>
<gene>
    <name evidence="4" type="ORF">OXX778_LOCUS8960</name>
</gene>
<dbReference type="AlphaFoldDB" id="A0A813W5P1"/>
<dbReference type="PANTHER" id="PTHR24369:SF210">
    <property type="entry name" value="CHAOPTIN-RELATED"/>
    <property type="match status" value="1"/>
</dbReference>
<keyword evidence="3" id="KW-0677">Repeat</keyword>
<dbReference type="PANTHER" id="PTHR24369">
    <property type="entry name" value="ANTIGEN BSP, PUTATIVE-RELATED"/>
    <property type="match status" value="1"/>
</dbReference>
<proteinExistence type="predicted"/>
<dbReference type="Pfam" id="PF13855">
    <property type="entry name" value="LRR_8"/>
    <property type="match status" value="1"/>
</dbReference>
<evidence type="ECO:0000313" key="4">
    <source>
        <dbReference type="EMBL" id="CAF0851185.1"/>
    </source>
</evidence>
<dbReference type="InterPro" id="IPR032675">
    <property type="entry name" value="LRR_dom_sf"/>
</dbReference>
<name>A0A813W5P1_9BILA</name>
<dbReference type="InterPro" id="IPR001611">
    <property type="entry name" value="Leu-rich_rpt"/>
</dbReference>